<gene>
    <name evidence="2" type="ORF">PHMEG_00023788</name>
</gene>
<dbReference type="EMBL" id="NBNE01005022">
    <property type="protein sequence ID" value="OWZ04327.1"/>
    <property type="molecule type" value="Genomic_DNA"/>
</dbReference>
<evidence type="ECO:0000313" key="2">
    <source>
        <dbReference type="EMBL" id="OWZ04327.1"/>
    </source>
</evidence>
<dbReference type="STRING" id="4795.A0A225VHR9"/>
<comment type="caution">
    <text evidence="2">The sequence shown here is derived from an EMBL/GenBank/DDBJ whole genome shotgun (WGS) entry which is preliminary data.</text>
</comment>
<reference evidence="3" key="1">
    <citation type="submission" date="2017-03" db="EMBL/GenBank/DDBJ databases">
        <title>Phytopthora megakarya and P. palmivora, two closely related causual agents of cacao black pod achieved similar genome size and gene model numbers by different mechanisms.</title>
        <authorList>
            <person name="Ali S."/>
            <person name="Shao J."/>
            <person name="Larry D.J."/>
            <person name="Kronmiller B."/>
            <person name="Shen D."/>
            <person name="Strem M.D."/>
            <person name="Melnick R.L."/>
            <person name="Guiltinan M.J."/>
            <person name="Tyler B.M."/>
            <person name="Meinhardt L.W."/>
            <person name="Bailey B.A."/>
        </authorList>
    </citation>
    <scope>NUCLEOTIDE SEQUENCE [LARGE SCALE GENOMIC DNA]</scope>
    <source>
        <strain evidence="3">zdho120</strain>
    </source>
</reference>
<accession>A0A225VHR9</accession>
<protein>
    <submittedName>
        <fullName evidence="2">Uncharacterized protein</fullName>
    </submittedName>
</protein>
<feature type="region of interest" description="Disordered" evidence="1">
    <location>
        <begin position="30"/>
        <end position="59"/>
    </location>
</feature>
<proteinExistence type="predicted"/>
<dbReference type="Proteomes" id="UP000198211">
    <property type="component" value="Unassembled WGS sequence"/>
</dbReference>
<feature type="compositionally biased region" description="Basic and acidic residues" evidence="1">
    <location>
        <begin position="33"/>
        <end position="49"/>
    </location>
</feature>
<keyword evidence="3" id="KW-1185">Reference proteome</keyword>
<evidence type="ECO:0000256" key="1">
    <source>
        <dbReference type="SAM" id="MobiDB-lite"/>
    </source>
</evidence>
<sequence length="291" mass="31779">MLLGWRLARPPRPPLPPIRVLKRVAKLKAVSVDTEKSKKDKNKLVHDDVGPAPQAEVPTAAEERAASMQESAAATTVEKYISMTSTTPCRCTGFDLTDFMSSFNPALGSEAKSASPLCGEPPVATPSPRAQDELCLLRQELEVLRGEVAGVRQSLGFLEQAKKAKGAYTPPQTHMMAATQMFKGLSPREVLMALFSGRLGYRGLTILHFREEDDQAALEARSSNVKLSYGFSLSAAIPVVPPRCQSYEDILDGIHGLTRVGEAMWHNHMLLLTERLRSLVSVLILKDCQAA</sequence>
<evidence type="ECO:0000313" key="3">
    <source>
        <dbReference type="Proteomes" id="UP000198211"/>
    </source>
</evidence>
<dbReference type="AlphaFoldDB" id="A0A225VHR9"/>
<name>A0A225VHR9_9STRA</name>
<organism evidence="2 3">
    <name type="scientific">Phytophthora megakarya</name>
    <dbReference type="NCBI Taxonomy" id="4795"/>
    <lineage>
        <taxon>Eukaryota</taxon>
        <taxon>Sar</taxon>
        <taxon>Stramenopiles</taxon>
        <taxon>Oomycota</taxon>
        <taxon>Peronosporomycetes</taxon>
        <taxon>Peronosporales</taxon>
        <taxon>Peronosporaceae</taxon>
        <taxon>Phytophthora</taxon>
    </lineage>
</organism>